<dbReference type="SMART" id="SM00226">
    <property type="entry name" value="LMWPc"/>
    <property type="match status" value="1"/>
</dbReference>
<feature type="active site" description="Proton donor" evidence="6">
    <location>
        <position position="114"/>
    </location>
</feature>
<dbReference type="PANTHER" id="PTHR11717:SF31">
    <property type="entry name" value="LOW MOLECULAR WEIGHT PROTEIN-TYROSINE-PHOSPHATASE ETP-RELATED"/>
    <property type="match status" value="1"/>
</dbReference>
<evidence type="ECO:0000256" key="4">
    <source>
        <dbReference type="ARBA" id="ARBA00022912"/>
    </source>
</evidence>
<evidence type="ECO:0000256" key="3">
    <source>
        <dbReference type="ARBA" id="ARBA00022801"/>
    </source>
</evidence>
<dbReference type="InterPro" id="IPR017867">
    <property type="entry name" value="Tyr_phospatase_low_mol_wt"/>
</dbReference>
<keyword evidence="4" id="KW-0904">Protein phosphatase</keyword>
<dbReference type="EC" id="3.1.3.48" evidence="2"/>
<gene>
    <name evidence="8" type="ORF">EV695_0504</name>
</gene>
<evidence type="ECO:0000256" key="1">
    <source>
        <dbReference type="ARBA" id="ARBA00011063"/>
    </source>
</evidence>
<evidence type="ECO:0000313" key="9">
    <source>
        <dbReference type="Proteomes" id="UP000294887"/>
    </source>
</evidence>
<dbReference type="EMBL" id="SMFQ01000002">
    <property type="protein sequence ID" value="TCJ88646.1"/>
    <property type="molecule type" value="Genomic_DNA"/>
</dbReference>
<evidence type="ECO:0000259" key="7">
    <source>
        <dbReference type="SMART" id="SM00226"/>
    </source>
</evidence>
<dbReference type="InterPro" id="IPR023485">
    <property type="entry name" value="Ptyr_pPase"/>
</dbReference>
<dbReference type="Gene3D" id="3.40.50.2300">
    <property type="match status" value="1"/>
</dbReference>
<dbReference type="Proteomes" id="UP000294887">
    <property type="component" value="Unassembled WGS sequence"/>
</dbReference>
<dbReference type="PANTHER" id="PTHR11717">
    <property type="entry name" value="LOW MOLECULAR WEIGHT PROTEIN TYROSINE PHOSPHATASE"/>
    <property type="match status" value="1"/>
</dbReference>
<dbReference type="AlphaFoldDB" id="A0A4R1F359"/>
<feature type="active site" evidence="6">
    <location>
        <position position="15"/>
    </location>
</feature>
<dbReference type="InterPro" id="IPR036196">
    <property type="entry name" value="Ptyr_pPase_sf"/>
</dbReference>
<evidence type="ECO:0000256" key="6">
    <source>
        <dbReference type="PIRSR" id="PIRSR617867-1"/>
    </source>
</evidence>
<feature type="active site" description="Nucleophile" evidence="6">
    <location>
        <position position="9"/>
    </location>
</feature>
<dbReference type="GO" id="GO:0004725">
    <property type="term" value="F:protein tyrosine phosphatase activity"/>
    <property type="evidence" value="ECO:0007669"/>
    <property type="project" value="UniProtKB-EC"/>
</dbReference>
<evidence type="ECO:0000313" key="8">
    <source>
        <dbReference type="EMBL" id="TCJ88646.1"/>
    </source>
</evidence>
<proteinExistence type="inferred from homology"/>
<feature type="domain" description="Phosphotyrosine protein phosphatase I" evidence="7">
    <location>
        <begin position="3"/>
        <end position="140"/>
    </location>
</feature>
<keyword evidence="9" id="KW-1185">Reference proteome</keyword>
<reference evidence="8 9" key="1">
    <citation type="submission" date="2019-03" db="EMBL/GenBank/DDBJ databases">
        <title>Genomic Encyclopedia of Type Strains, Phase IV (KMG-IV): sequencing the most valuable type-strain genomes for metagenomic binning, comparative biology and taxonomic classification.</title>
        <authorList>
            <person name="Goeker M."/>
        </authorList>
    </citation>
    <scope>NUCLEOTIDE SEQUENCE [LARGE SCALE GENOMIC DNA]</scope>
    <source>
        <strain evidence="8 9">DSM 24830</strain>
    </source>
</reference>
<dbReference type="RefSeq" id="WP_131904328.1">
    <property type="nucleotide sequence ID" value="NZ_BAAAFU010000008.1"/>
</dbReference>
<comment type="caution">
    <text evidence="8">The sequence shown here is derived from an EMBL/GenBank/DDBJ whole genome shotgun (WGS) entry which is preliminary data.</text>
</comment>
<dbReference type="CDD" id="cd16343">
    <property type="entry name" value="LMWPTP"/>
    <property type="match status" value="1"/>
</dbReference>
<sequence length="143" mass="16358">MFNNVMMVCIGNICRSPMAEAILQHNRPELKVYSSGLGALSGKPADPSTMKILSEINIDFDHVAQQINSVLVKNADIILTMEDKHIQSIISQFPESRGKVHLIGKWQNNEQIPDPYKKDFEAFQESYRLINKGLKTWQEKLWD</sequence>
<dbReference type="InterPro" id="IPR050438">
    <property type="entry name" value="LMW_PTPase"/>
</dbReference>
<keyword evidence="3" id="KW-0378">Hydrolase</keyword>
<protein>
    <recommendedName>
        <fullName evidence="2">protein-tyrosine-phosphatase</fullName>
        <ecNumber evidence="2">3.1.3.48</ecNumber>
    </recommendedName>
</protein>
<dbReference type="SUPFAM" id="SSF52788">
    <property type="entry name" value="Phosphotyrosine protein phosphatases I"/>
    <property type="match status" value="1"/>
</dbReference>
<evidence type="ECO:0000256" key="5">
    <source>
        <dbReference type="ARBA" id="ARBA00051722"/>
    </source>
</evidence>
<dbReference type="PRINTS" id="PR00719">
    <property type="entry name" value="LMWPTPASE"/>
</dbReference>
<dbReference type="OrthoDB" id="9784339at2"/>
<evidence type="ECO:0000256" key="2">
    <source>
        <dbReference type="ARBA" id="ARBA00013064"/>
    </source>
</evidence>
<comment type="catalytic activity">
    <reaction evidence="5">
        <text>O-phospho-L-tyrosyl-[protein] + H2O = L-tyrosyl-[protein] + phosphate</text>
        <dbReference type="Rhea" id="RHEA:10684"/>
        <dbReference type="Rhea" id="RHEA-COMP:10136"/>
        <dbReference type="Rhea" id="RHEA-COMP:20101"/>
        <dbReference type="ChEBI" id="CHEBI:15377"/>
        <dbReference type="ChEBI" id="CHEBI:43474"/>
        <dbReference type="ChEBI" id="CHEBI:46858"/>
        <dbReference type="ChEBI" id="CHEBI:61978"/>
        <dbReference type="EC" id="3.1.3.48"/>
    </reaction>
</comment>
<organism evidence="8 9">
    <name type="scientific">Cocleimonas flava</name>
    <dbReference type="NCBI Taxonomy" id="634765"/>
    <lineage>
        <taxon>Bacteria</taxon>
        <taxon>Pseudomonadati</taxon>
        <taxon>Pseudomonadota</taxon>
        <taxon>Gammaproteobacteria</taxon>
        <taxon>Thiotrichales</taxon>
        <taxon>Thiotrichaceae</taxon>
        <taxon>Cocleimonas</taxon>
    </lineage>
</organism>
<dbReference type="Pfam" id="PF01451">
    <property type="entry name" value="LMWPc"/>
    <property type="match status" value="1"/>
</dbReference>
<accession>A0A4R1F359</accession>
<name>A0A4R1F359_9GAMM</name>
<comment type="similarity">
    <text evidence="1">Belongs to the low molecular weight phosphotyrosine protein phosphatase family.</text>
</comment>